<dbReference type="GO" id="GO:0003677">
    <property type="term" value="F:DNA binding"/>
    <property type="evidence" value="ECO:0007669"/>
    <property type="project" value="UniProtKB-KW"/>
</dbReference>
<dbReference type="EMBL" id="JACHGB010000004">
    <property type="protein sequence ID" value="MBB5272428.1"/>
    <property type="molecule type" value="Genomic_DNA"/>
</dbReference>
<dbReference type="Gene3D" id="2.60.120.10">
    <property type="entry name" value="Jelly Rolls"/>
    <property type="match status" value="1"/>
</dbReference>
<dbReference type="Proteomes" id="UP000532440">
    <property type="component" value="Unassembled WGS sequence"/>
</dbReference>
<comment type="caution">
    <text evidence="7">The sequence shown here is derived from an EMBL/GenBank/DDBJ whole genome shotgun (WGS) entry which is preliminary data.</text>
</comment>
<name>A0A7W8M931_9BURK</name>
<dbReference type="SUPFAM" id="SSF51206">
    <property type="entry name" value="cAMP-binding domain-like"/>
    <property type="match status" value="1"/>
</dbReference>
<feature type="domain" description="HTH crp-type" evidence="6">
    <location>
        <begin position="147"/>
        <end position="219"/>
    </location>
</feature>
<gene>
    <name evidence="7" type="ORF">HNQ70_002442</name>
</gene>
<dbReference type="InterPro" id="IPR000595">
    <property type="entry name" value="cNMP-bd_dom"/>
</dbReference>
<evidence type="ECO:0000256" key="3">
    <source>
        <dbReference type="ARBA" id="ARBA00023163"/>
    </source>
</evidence>
<dbReference type="InterPro" id="IPR018490">
    <property type="entry name" value="cNMP-bd_dom_sf"/>
</dbReference>
<accession>A0A7W8M931</accession>
<dbReference type="RefSeq" id="WP_183967839.1">
    <property type="nucleotide sequence ID" value="NZ_BAABEW010000025.1"/>
</dbReference>
<evidence type="ECO:0000256" key="4">
    <source>
        <dbReference type="SAM" id="MobiDB-lite"/>
    </source>
</evidence>
<protein>
    <submittedName>
        <fullName evidence="7">CRP-like cAMP-binding protein</fullName>
    </submittedName>
</protein>
<proteinExistence type="predicted"/>
<feature type="domain" description="Cyclic nucleotide-binding" evidence="5">
    <location>
        <begin position="32"/>
        <end position="117"/>
    </location>
</feature>
<dbReference type="GO" id="GO:0005829">
    <property type="term" value="C:cytosol"/>
    <property type="evidence" value="ECO:0007669"/>
    <property type="project" value="TreeGrafter"/>
</dbReference>
<sequence length="236" mass="26183">MKDRPEKERSGRAPDRLSPELDGLLRAKGRRRRLSRGEVLYARGSSPGSVYRVESGAIQLSTTSRSDREAVLGVVEPGRWFGELTLLIEAPRVHDARALADTEVVVVPARRFHEVLGDRSDYLLEFLRLVCHRYKWAIERIDATILQPLAVRLAQCLLATQEGIARDEAAGPAELRLSQEGLGQMLGASRQSVNRQLKQWESEGLLTLAYGRIRLLDTQALRAIALDGDGTGRPPG</sequence>
<reference evidence="7 8" key="1">
    <citation type="submission" date="2020-08" db="EMBL/GenBank/DDBJ databases">
        <title>Genomic Encyclopedia of Type Strains, Phase IV (KMG-IV): sequencing the most valuable type-strain genomes for metagenomic binning, comparative biology and taxonomic classification.</title>
        <authorList>
            <person name="Goeker M."/>
        </authorList>
    </citation>
    <scope>NUCLEOTIDE SEQUENCE [LARGE SCALE GENOMIC DNA]</scope>
    <source>
        <strain evidence="7 8">DSM 29781</strain>
    </source>
</reference>
<dbReference type="InterPro" id="IPR050397">
    <property type="entry name" value="Env_Response_Regulators"/>
</dbReference>
<dbReference type="Pfam" id="PF00027">
    <property type="entry name" value="cNMP_binding"/>
    <property type="match status" value="1"/>
</dbReference>
<keyword evidence="2" id="KW-0238">DNA-binding</keyword>
<dbReference type="Pfam" id="PF13545">
    <property type="entry name" value="HTH_Crp_2"/>
    <property type="match status" value="1"/>
</dbReference>
<dbReference type="PROSITE" id="PS50042">
    <property type="entry name" value="CNMP_BINDING_3"/>
    <property type="match status" value="1"/>
</dbReference>
<feature type="region of interest" description="Disordered" evidence="4">
    <location>
        <begin position="1"/>
        <end position="22"/>
    </location>
</feature>
<dbReference type="InterPro" id="IPR012318">
    <property type="entry name" value="HTH_CRP"/>
</dbReference>
<keyword evidence="3" id="KW-0804">Transcription</keyword>
<dbReference type="Gene3D" id="1.10.10.10">
    <property type="entry name" value="Winged helix-like DNA-binding domain superfamily/Winged helix DNA-binding domain"/>
    <property type="match status" value="1"/>
</dbReference>
<dbReference type="InterPro" id="IPR036388">
    <property type="entry name" value="WH-like_DNA-bd_sf"/>
</dbReference>
<dbReference type="SUPFAM" id="SSF46785">
    <property type="entry name" value="Winged helix' DNA-binding domain"/>
    <property type="match status" value="1"/>
</dbReference>
<evidence type="ECO:0000259" key="5">
    <source>
        <dbReference type="PROSITE" id="PS50042"/>
    </source>
</evidence>
<evidence type="ECO:0000256" key="1">
    <source>
        <dbReference type="ARBA" id="ARBA00023015"/>
    </source>
</evidence>
<dbReference type="PROSITE" id="PS51063">
    <property type="entry name" value="HTH_CRP_2"/>
    <property type="match status" value="1"/>
</dbReference>
<dbReference type="CDD" id="cd00038">
    <property type="entry name" value="CAP_ED"/>
    <property type="match status" value="1"/>
</dbReference>
<evidence type="ECO:0000313" key="7">
    <source>
        <dbReference type="EMBL" id="MBB5272428.1"/>
    </source>
</evidence>
<keyword evidence="1" id="KW-0805">Transcription regulation</keyword>
<organism evidence="7 8">
    <name type="scientific">Quisquiliibacterium transsilvanicum</name>
    <dbReference type="NCBI Taxonomy" id="1549638"/>
    <lineage>
        <taxon>Bacteria</taxon>
        <taxon>Pseudomonadati</taxon>
        <taxon>Pseudomonadota</taxon>
        <taxon>Betaproteobacteria</taxon>
        <taxon>Burkholderiales</taxon>
        <taxon>Burkholderiaceae</taxon>
        <taxon>Quisquiliibacterium</taxon>
    </lineage>
</organism>
<dbReference type="PANTHER" id="PTHR24567">
    <property type="entry name" value="CRP FAMILY TRANSCRIPTIONAL REGULATORY PROTEIN"/>
    <property type="match status" value="1"/>
</dbReference>
<dbReference type="SMART" id="SM00419">
    <property type="entry name" value="HTH_CRP"/>
    <property type="match status" value="1"/>
</dbReference>
<dbReference type="SMART" id="SM00100">
    <property type="entry name" value="cNMP"/>
    <property type="match status" value="1"/>
</dbReference>
<dbReference type="GO" id="GO:0003700">
    <property type="term" value="F:DNA-binding transcription factor activity"/>
    <property type="evidence" value="ECO:0007669"/>
    <property type="project" value="TreeGrafter"/>
</dbReference>
<evidence type="ECO:0000256" key="2">
    <source>
        <dbReference type="ARBA" id="ARBA00023125"/>
    </source>
</evidence>
<evidence type="ECO:0000259" key="6">
    <source>
        <dbReference type="PROSITE" id="PS51063"/>
    </source>
</evidence>
<keyword evidence="8" id="KW-1185">Reference proteome</keyword>
<dbReference type="InterPro" id="IPR014710">
    <property type="entry name" value="RmlC-like_jellyroll"/>
</dbReference>
<dbReference type="InterPro" id="IPR036390">
    <property type="entry name" value="WH_DNA-bd_sf"/>
</dbReference>
<evidence type="ECO:0000313" key="8">
    <source>
        <dbReference type="Proteomes" id="UP000532440"/>
    </source>
</evidence>
<dbReference type="PANTHER" id="PTHR24567:SF74">
    <property type="entry name" value="HTH-TYPE TRANSCRIPTIONAL REGULATOR ARCR"/>
    <property type="match status" value="1"/>
</dbReference>
<dbReference type="AlphaFoldDB" id="A0A7W8M931"/>